<feature type="region of interest" description="Disordered" evidence="1">
    <location>
        <begin position="213"/>
        <end position="263"/>
    </location>
</feature>
<dbReference type="PANTHER" id="PTHR47595:SF1">
    <property type="entry name" value="MYB_SANT-LIKE DNA-BINDING DOMAIN-CONTAINING PROTEIN"/>
    <property type="match status" value="1"/>
</dbReference>
<organism evidence="3 4">
    <name type="scientific">Coilia grayii</name>
    <name type="common">Gray's grenadier anchovy</name>
    <dbReference type="NCBI Taxonomy" id="363190"/>
    <lineage>
        <taxon>Eukaryota</taxon>
        <taxon>Metazoa</taxon>
        <taxon>Chordata</taxon>
        <taxon>Craniata</taxon>
        <taxon>Vertebrata</taxon>
        <taxon>Euteleostomi</taxon>
        <taxon>Actinopterygii</taxon>
        <taxon>Neopterygii</taxon>
        <taxon>Teleostei</taxon>
        <taxon>Clupei</taxon>
        <taxon>Clupeiformes</taxon>
        <taxon>Clupeoidei</taxon>
        <taxon>Engraulidae</taxon>
        <taxon>Coilinae</taxon>
        <taxon>Coilia</taxon>
    </lineage>
</organism>
<reference evidence="3 4" key="1">
    <citation type="submission" date="2024-09" db="EMBL/GenBank/DDBJ databases">
        <title>A chromosome-level genome assembly of Gray's grenadier anchovy, Coilia grayii.</title>
        <authorList>
            <person name="Fu Z."/>
        </authorList>
    </citation>
    <scope>NUCLEOTIDE SEQUENCE [LARGE SCALE GENOMIC DNA]</scope>
    <source>
        <strain evidence="3">G4</strain>
        <tissue evidence="3">Muscle</tissue>
    </source>
</reference>
<evidence type="ECO:0000259" key="2">
    <source>
        <dbReference type="Pfam" id="PF13837"/>
    </source>
</evidence>
<feature type="compositionally biased region" description="Acidic residues" evidence="1">
    <location>
        <begin position="115"/>
        <end position="128"/>
    </location>
</feature>
<comment type="caution">
    <text evidence="3">The sequence shown here is derived from an EMBL/GenBank/DDBJ whole genome shotgun (WGS) entry which is preliminary data.</text>
</comment>
<dbReference type="InterPro" id="IPR044822">
    <property type="entry name" value="Myb_DNA-bind_4"/>
</dbReference>
<proteinExistence type="predicted"/>
<dbReference type="AlphaFoldDB" id="A0ABD1JJJ6"/>
<keyword evidence="4" id="KW-1185">Reference proteome</keyword>
<feature type="region of interest" description="Disordered" evidence="1">
    <location>
        <begin position="115"/>
        <end position="141"/>
    </location>
</feature>
<evidence type="ECO:0000313" key="3">
    <source>
        <dbReference type="EMBL" id="KAL2087269.1"/>
    </source>
</evidence>
<dbReference type="EMBL" id="JBHFQA010000015">
    <property type="protein sequence ID" value="KAL2087269.1"/>
    <property type="molecule type" value="Genomic_DNA"/>
</dbReference>
<evidence type="ECO:0000313" key="4">
    <source>
        <dbReference type="Proteomes" id="UP001591681"/>
    </source>
</evidence>
<evidence type="ECO:0000256" key="1">
    <source>
        <dbReference type="SAM" id="MobiDB-lite"/>
    </source>
</evidence>
<sequence>MDQYVTWSAEETKLLISIFGEQETQKKLGGLYRNKNVYLDISKKLAEHGYSKTIVQCCTEIKNLKTAYKKAKDNNQRSGRNRATCPFYEDLNTILGDCHTSQPIAVMDSADLVDGSDIDSDGNGDDSLETSTLDCSHDRSGYIEESQKKSKLTASLEAFADIFNGSTSEDRRFQHEANRLQNEANRRLQLELQAQQHAHEMAMFRQMLEVFSQQTIPPPPGPTQYQRQWGPLPPLPQYQLPQGMPPPHLHPPSTNSREWHHHH</sequence>
<protein>
    <recommendedName>
        <fullName evidence="2">Myb/SANT-like DNA-binding domain-containing protein</fullName>
    </recommendedName>
</protein>
<dbReference type="Pfam" id="PF13837">
    <property type="entry name" value="Myb_DNA-bind_4"/>
    <property type="match status" value="1"/>
</dbReference>
<name>A0ABD1JJJ6_9TELE</name>
<dbReference type="PANTHER" id="PTHR47595">
    <property type="entry name" value="HEAT SHOCK 70 KDA PROTEIN 14"/>
    <property type="match status" value="1"/>
</dbReference>
<dbReference type="Proteomes" id="UP001591681">
    <property type="component" value="Unassembled WGS sequence"/>
</dbReference>
<gene>
    <name evidence="3" type="ORF">ACEWY4_018328</name>
</gene>
<accession>A0ABD1JJJ6</accession>
<dbReference type="Gene3D" id="1.10.10.60">
    <property type="entry name" value="Homeodomain-like"/>
    <property type="match status" value="1"/>
</dbReference>
<feature type="domain" description="Myb/SANT-like DNA-binding" evidence="2">
    <location>
        <begin position="6"/>
        <end position="93"/>
    </location>
</feature>